<protein>
    <submittedName>
        <fullName evidence="1">Uncharacterized protein</fullName>
    </submittedName>
</protein>
<accession>A0A2N9AX11</accession>
<dbReference type="AlphaFoldDB" id="A0A2N9AX11"/>
<evidence type="ECO:0000313" key="1">
    <source>
        <dbReference type="EMBL" id="SOR31857.1"/>
    </source>
</evidence>
<name>A0A2N9AX11_METEX</name>
<gene>
    <name evidence="1" type="ORF">TK0001_5281</name>
</gene>
<evidence type="ECO:0000313" key="2">
    <source>
        <dbReference type="Proteomes" id="UP000233769"/>
    </source>
</evidence>
<dbReference type="EMBL" id="LT962688">
    <property type="protein sequence ID" value="SOR31857.1"/>
    <property type="molecule type" value="Genomic_DNA"/>
</dbReference>
<organism evidence="1 2">
    <name type="scientific">Methylorubrum extorquens</name>
    <name type="common">Methylobacterium dichloromethanicum</name>
    <name type="synonym">Methylobacterium extorquens</name>
    <dbReference type="NCBI Taxonomy" id="408"/>
    <lineage>
        <taxon>Bacteria</taxon>
        <taxon>Pseudomonadati</taxon>
        <taxon>Pseudomonadota</taxon>
        <taxon>Alphaproteobacteria</taxon>
        <taxon>Hyphomicrobiales</taxon>
        <taxon>Methylobacteriaceae</taxon>
        <taxon>Methylorubrum</taxon>
    </lineage>
</organism>
<proteinExistence type="predicted"/>
<reference evidence="2" key="1">
    <citation type="submission" date="2017-10" db="EMBL/GenBank/DDBJ databases">
        <authorList>
            <person name="Regsiter A."/>
            <person name="William W."/>
        </authorList>
    </citation>
    <scope>NUCLEOTIDE SEQUENCE [LARGE SCALE GENOMIC DNA]</scope>
</reference>
<sequence>MFSSLNGRSRPAYGRAFSLRTDIDYAGHASSRGDFTKTLLVLSVAAWVGGNRRASRETFR</sequence>
<dbReference type="Proteomes" id="UP000233769">
    <property type="component" value="Chromosome tk0001"/>
</dbReference>